<name>A0ABN9QFX9_9DINO</name>
<keyword evidence="2" id="KW-1185">Reference proteome</keyword>
<dbReference type="EMBL" id="CAUYUJ010003336">
    <property type="protein sequence ID" value="CAK0804899.1"/>
    <property type="molecule type" value="Genomic_DNA"/>
</dbReference>
<accession>A0ABN9QFX9</accession>
<comment type="caution">
    <text evidence="1">The sequence shown here is derived from an EMBL/GenBank/DDBJ whole genome shotgun (WGS) entry which is preliminary data.</text>
</comment>
<evidence type="ECO:0008006" key="3">
    <source>
        <dbReference type="Google" id="ProtNLM"/>
    </source>
</evidence>
<sequence>MLPYPMPPLYCRDLTRQHLAVCLASTCHGAQRWISRPLRPARRRLPYEPRAHCRELLRSLCPHVAPPFDCHTQSDYRPQRPPSSLCTSGCLQDELVKSRVVEANCTNDAVIWCNSPPGADGCWRDCITNDSYYPRVTTRHLLTQTTGAGLYEPGEAFTYDSDKYIDHLAYLVSKVTNESSATWATREYALPMGLPPDLFAYDGFVDPDDGPEFSPGGGQMMSCRDHLRVSQLLINKGRWADDDGLFQAPPGTRKWRQLLTEDFVEQFLAPSFPAVSVGYGFLVWLNRPASIQTCCAPRWGETVLQGCDVSRSDRKEWERSCVVHTCRSSTIEGHIIGDGLTSESAPADLALGMGQSAKYSMTIPSQGLAVVSLGLSWGSSSQCPLGKVDAGGSMMGNGTRLPRGTLVNASGYDDAFTATQVWRAFGNITQLMRDDADLGSGADPVFVVEAHRGTSKWSSYTWPSDGRNGLGGDAAPTSVSTHNGDGGACYCYCPPSMGFGVCFNMNLGTTPGDCSSAIPKAADYCPAHGQPRQCSPHPSPSDTDCEDVHLDGLNCTLSSACADMPEGGSHGLPPSDLALKYATCLCRPSSFSSCYWTSTVCEYTPYFPPASPSALIV</sequence>
<protein>
    <recommendedName>
        <fullName evidence="3">Phospholipase B-like</fullName>
    </recommendedName>
</protein>
<evidence type="ECO:0000313" key="2">
    <source>
        <dbReference type="Proteomes" id="UP001189429"/>
    </source>
</evidence>
<proteinExistence type="predicted"/>
<dbReference type="Proteomes" id="UP001189429">
    <property type="component" value="Unassembled WGS sequence"/>
</dbReference>
<reference evidence="1" key="1">
    <citation type="submission" date="2023-10" db="EMBL/GenBank/DDBJ databases">
        <authorList>
            <person name="Chen Y."/>
            <person name="Shah S."/>
            <person name="Dougan E. K."/>
            <person name="Thang M."/>
            <person name="Chan C."/>
        </authorList>
    </citation>
    <scope>NUCLEOTIDE SEQUENCE [LARGE SCALE GENOMIC DNA]</scope>
</reference>
<evidence type="ECO:0000313" key="1">
    <source>
        <dbReference type="EMBL" id="CAK0804899.1"/>
    </source>
</evidence>
<gene>
    <name evidence="1" type="ORF">PCOR1329_LOCUS11576</name>
</gene>
<dbReference type="SUPFAM" id="SSF56601">
    <property type="entry name" value="beta-lactamase/transpeptidase-like"/>
    <property type="match status" value="1"/>
</dbReference>
<dbReference type="Gene3D" id="3.40.710.10">
    <property type="entry name" value="DD-peptidase/beta-lactamase superfamily"/>
    <property type="match status" value="1"/>
</dbReference>
<dbReference type="InterPro" id="IPR012338">
    <property type="entry name" value="Beta-lactam/transpept-like"/>
</dbReference>
<organism evidence="1 2">
    <name type="scientific">Prorocentrum cordatum</name>
    <dbReference type="NCBI Taxonomy" id="2364126"/>
    <lineage>
        <taxon>Eukaryota</taxon>
        <taxon>Sar</taxon>
        <taxon>Alveolata</taxon>
        <taxon>Dinophyceae</taxon>
        <taxon>Prorocentrales</taxon>
        <taxon>Prorocentraceae</taxon>
        <taxon>Prorocentrum</taxon>
    </lineage>
</organism>